<comment type="cofactor">
    <cofactor evidence="1">
        <name>[4Fe-4S] cluster</name>
        <dbReference type="ChEBI" id="CHEBI:49883"/>
    </cofactor>
</comment>
<keyword evidence="2" id="KW-0479">Metal-binding</keyword>
<sequence>MARAMRPRSLTIIFSRSLSTTTASSSGPSRASHLDPLGMFWPRRRYSSTGRQIWCSSERDVQIGQRMITISTVGVPNTIQRLASHKLQSTLAFRAAGVNDRVEHAKELADLLHEWELGHHVRLITFNPIQGSD</sequence>
<dbReference type="EMBL" id="VDCV01000010">
    <property type="protein sequence ID" value="KAB5538803.1"/>
    <property type="molecule type" value="Genomic_DNA"/>
</dbReference>
<accession>A0A5N5L7N1</accession>
<dbReference type="GO" id="GO:0070475">
    <property type="term" value="P:rRNA base methylation"/>
    <property type="evidence" value="ECO:0007669"/>
    <property type="project" value="TreeGrafter"/>
</dbReference>
<gene>
    <name evidence="3" type="ORF">DKX38_016336</name>
</gene>
<dbReference type="GO" id="GO:0051539">
    <property type="term" value="F:4 iron, 4 sulfur cluster binding"/>
    <property type="evidence" value="ECO:0007669"/>
    <property type="project" value="UniProtKB-KW"/>
</dbReference>
<organism evidence="3 4">
    <name type="scientific">Salix brachista</name>
    <dbReference type="NCBI Taxonomy" id="2182728"/>
    <lineage>
        <taxon>Eukaryota</taxon>
        <taxon>Viridiplantae</taxon>
        <taxon>Streptophyta</taxon>
        <taxon>Embryophyta</taxon>
        <taxon>Tracheophyta</taxon>
        <taxon>Spermatophyta</taxon>
        <taxon>Magnoliopsida</taxon>
        <taxon>eudicotyledons</taxon>
        <taxon>Gunneridae</taxon>
        <taxon>Pentapetalae</taxon>
        <taxon>rosids</taxon>
        <taxon>fabids</taxon>
        <taxon>Malpighiales</taxon>
        <taxon>Salicaceae</taxon>
        <taxon>Saliceae</taxon>
        <taxon>Salix</taxon>
    </lineage>
</organism>
<evidence type="ECO:0000256" key="1">
    <source>
        <dbReference type="ARBA" id="ARBA00001966"/>
    </source>
</evidence>
<protein>
    <submittedName>
        <fullName evidence="3">Uncharacterized protein</fullName>
    </submittedName>
</protein>
<dbReference type="PANTHER" id="PTHR30544:SF5">
    <property type="entry name" value="RADICAL SAM CORE DOMAIN-CONTAINING PROTEIN"/>
    <property type="match status" value="1"/>
</dbReference>
<proteinExistence type="predicted"/>
<keyword evidence="2" id="KW-0411">Iron-sulfur</keyword>
<reference evidence="4" key="1">
    <citation type="journal article" date="2019" name="Gigascience">
        <title>De novo genome assembly of the endangered Acer yangbiense, a plant species with extremely small populations endemic to Yunnan Province, China.</title>
        <authorList>
            <person name="Yang J."/>
            <person name="Wariss H.M."/>
            <person name="Tao L."/>
            <person name="Zhang R."/>
            <person name="Yun Q."/>
            <person name="Hollingsworth P."/>
            <person name="Dao Z."/>
            <person name="Luo G."/>
            <person name="Guo H."/>
            <person name="Ma Y."/>
            <person name="Sun W."/>
        </authorList>
    </citation>
    <scope>NUCLEOTIDE SEQUENCE [LARGE SCALE GENOMIC DNA]</scope>
    <source>
        <strain evidence="4">cv. br00</strain>
    </source>
</reference>
<dbReference type="GO" id="GO:0030488">
    <property type="term" value="P:tRNA methylation"/>
    <property type="evidence" value="ECO:0007669"/>
    <property type="project" value="TreeGrafter"/>
</dbReference>
<name>A0A5N5L7N1_9ROSI</name>
<dbReference type="Gene3D" id="3.20.20.70">
    <property type="entry name" value="Aldolase class I"/>
    <property type="match status" value="2"/>
</dbReference>
<dbReference type="InterPro" id="IPR013785">
    <property type="entry name" value="Aldolase_TIM"/>
</dbReference>
<keyword evidence="2" id="KW-0004">4Fe-4S</keyword>
<evidence type="ECO:0000313" key="4">
    <source>
        <dbReference type="Proteomes" id="UP000326939"/>
    </source>
</evidence>
<keyword evidence="2" id="KW-0408">Iron</keyword>
<dbReference type="AlphaFoldDB" id="A0A5N5L7N1"/>
<dbReference type="PANTHER" id="PTHR30544">
    <property type="entry name" value="23S RRNA METHYLTRANSFERASE"/>
    <property type="match status" value="1"/>
</dbReference>
<keyword evidence="4" id="KW-1185">Reference proteome</keyword>
<dbReference type="Proteomes" id="UP000326939">
    <property type="component" value="Chromosome 10"/>
</dbReference>
<evidence type="ECO:0000256" key="2">
    <source>
        <dbReference type="ARBA" id="ARBA00022485"/>
    </source>
</evidence>
<comment type="caution">
    <text evidence="3">The sequence shown here is derived from an EMBL/GenBank/DDBJ whole genome shotgun (WGS) entry which is preliminary data.</text>
</comment>
<dbReference type="InterPro" id="IPR040072">
    <property type="entry name" value="Methyltransferase_A"/>
</dbReference>
<evidence type="ECO:0000313" key="3">
    <source>
        <dbReference type="EMBL" id="KAB5538803.1"/>
    </source>
</evidence>